<dbReference type="InterPro" id="IPR058928">
    <property type="entry name" value="EsxC"/>
</dbReference>
<comment type="similarity">
    <text evidence="4">Belongs to the EsxC family.</text>
</comment>
<sequence>MNKKRERASVFDWLKTETERKRDDYHFLYNSLKEALRDHDHKVSRASSAFQRYNHVTGVLSPTQMPSNDFERKREEIHQRLITHFNKDKAKRQAIVTAKNKAYERYLHYKHMAVKEAEAEKEKREKLLKELGLG</sequence>
<keyword evidence="2" id="KW-0964">Secreted</keyword>
<organism evidence="5 6">
    <name type="scientific">Camelliibacillus cellulosilyticus</name>
    <dbReference type="NCBI Taxonomy" id="2174486"/>
    <lineage>
        <taxon>Bacteria</taxon>
        <taxon>Bacillati</taxon>
        <taxon>Bacillota</taxon>
        <taxon>Bacilli</taxon>
        <taxon>Bacillales</taxon>
        <taxon>Sporolactobacillaceae</taxon>
        <taxon>Camelliibacillus</taxon>
    </lineage>
</organism>
<dbReference type="Proteomes" id="UP001596022">
    <property type="component" value="Unassembled WGS sequence"/>
</dbReference>
<proteinExistence type="inferred from homology"/>
<dbReference type="Pfam" id="PF26323">
    <property type="entry name" value="EsxC"/>
    <property type="match status" value="1"/>
</dbReference>
<keyword evidence="3" id="KW-0843">Virulence</keyword>
<evidence type="ECO:0000256" key="4">
    <source>
        <dbReference type="ARBA" id="ARBA00093779"/>
    </source>
</evidence>
<comment type="subcellular location">
    <subcellularLocation>
        <location evidence="1">Secreted</location>
    </subcellularLocation>
</comment>
<evidence type="ECO:0000256" key="3">
    <source>
        <dbReference type="ARBA" id="ARBA00023026"/>
    </source>
</evidence>
<keyword evidence="6" id="KW-1185">Reference proteome</keyword>
<reference evidence="6" key="1">
    <citation type="journal article" date="2019" name="Int. J. Syst. Evol. Microbiol.">
        <title>The Global Catalogue of Microorganisms (GCM) 10K type strain sequencing project: providing services to taxonomists for standard genome sequencing and annotation.</title>
        <authorList>
            <consortium name="The Broad Institute Genomics Platform"/>
            <consortium name="The Broad Institute Genome Sequencing Center for Infectious Disease"/>
            <person name="Wu L."/>
            <person name="Ma J."/>
        </authorList>
    </citation>
    <scope>NUCLEOTIDE SEQUENCE [LARGE SCALE GENOMIC DNA]</scope>
    <source>
        <strain evidence="6">CGMCC 1.16306</strain>
    </source>
</reference>
<name>A0ABV9GPZ8_9BACL</name>
<accession>A0ABV9GPZ8</accession>
<dbReference type="EMBL" id="JBHSFW010000019">
    <property type="protein sequence ID" value="MFC4620333.1"/>
    <property type="molecule type" value="Genomic_DNA"/>
</dbReference>
<comment type="caution">
    <text evidence="5">The sequence shown here is derived from an EMBL/GenBank/DDBJ whole genome shotgun (WGS) entry which is preliminary data.</text>
</comment>
<protein>
    <submittedName>
        <fullName evidence="5">Uncharacterized protein</fullName>
    </submittedName>
</protein>
<evidence type="ECO:0000256" key="1">
    <source>
        <dbReference type="ARBA" id="ARBA00004613"/>
    </source>
</evidence>
<evidence type="ECO:0000313" key="5">
    <source>
        <dbReference type="EMBL" id="MFC4620333.1"/>
    </source>
</evidence>
<evidence type="ECO:0000256" key="2">
    <source>
        <dbReference type="ARBA" id="ARBA00022525"/>
    </source>
</evidence>
<evidence type="ECO:0000313" key="6">
    <source>
        <dbReference type="Proteomes" id="UP001596022"/>
    </source>
</evidence>
<gene>
    <name evidence="5" type="ORF">ACFO4N_16645</name>
</gene>